<reference evidence="2 3" key="1">
    <citation type="submission" date="2020-10" db="EMBL/GenBank/DDBJ databases">
        <title>Genome sequencing of Massilia sp. LPB0304.</title>
        <authorList>
            <person name="Kim J."/>
        </authorList>
    </citation>
    <scope>NUCLEOTIDE SEQUENCE [LARGE SCALE GENOMIC DNA]</scope>
    <source>
        <strain evidence="2 3">LPB0304</strain>
    </source>
</reference>
<evidence type="ECO:0000313" key="2">
    <source>
        <dbReference type="EMBL" id="QOL51130.1"/>
    </source>
</evidence>
<dbReference type="Proteomes" id="UP000593875">
    <property type="component" value="Chromosome"/>
</dbReference>
<gene>
    <name evidence="2" type="ORF">LPB04_07605</name>
</gene>
<dbReference type="RefSeq" id="WP_193688108.1">
    <property type="nucleotide sequence ID" value="NZ_CP062941.1"/>
</dbReference>
<dbReference type="KEGG" id="mlir:LPB04_07605"/>
<feature type="signal peptide" evidence="1">
    <location>
        <begin position="1"/>
        <end position="18"/>
    </location>
</feature>
<feature type="chain" id="PRO_5032781228" description="Lipoprotein" evidence="1">
    <location>
        <begin position="19"/>
        <end position="211"/>
    </location>
</feature>
<keyword evidence="1" id="KW-0732">Signal</keyword>
<dbReference type="AlphaFoldDB" id="A0A7L9U8G1"/>
<dbReference type="PROSITE" id="PS51257">
    <property type="entry name" value="PROKAR_LIPOPROTEIN"/>
    <property type="match status" value="1"/>
</dbReference>
<proteinExistence type="predicted"/>
<accession>A0A7L9U8G1</accession>
<organism evidence="2 3">
    <name type="scientific">Massilia litorea</name>
    <dbReference type="NCBI Taxonomy" id="2769491"/>
    <lineage>
        <taxon>Bacteria</taxon>
        <taxon>Pseudomonadati</taxon>
        <taxon>Pseudomonadota</taxon>
        <taxon>Betaproteobacteria</taxon>
        <taxon>Burkholderiales</taxon>
        <taxon>Oxalobacteraceae</taxon>
        <taxon>Telluria group</taxon>
        <taxon>Massilia</taxon>
    </lineage>
</organism>
<evidence type="ECO:0000313" key="3">
    <source>
        <dbReference type="Proteomes" id="UP000593875"/>
    </source>
</evidence>
<evidence type="ECO:0000256" key="1">
    <source>
        <dbReference type="SAM" id="SignalP"/>
    </source>
</evidence>
<name>A0A7L9U8G1_9BURK</name>
<dbReference type="EMBL" id="CP062941">
    <property type="protein sequence ID" value="QOL51130.1"/>
    <property type="molecule type" value="Genomic_DNA"/>
</dbReference>
<evidence type="ECO:0008006" key="4">
    <source>
        <dbReference type="Google" id="ProtNLM"/>
    </source>
</evidence>
<protein>
    <recommendedName>
        <fullName evidence="4">Lipoprotein</fullName>
    </recommendedName>
</protein>
<keyword evidence="3" id="KW-1185">Reference proteome</keyword>
<sequence length="211" mass="21198">MKKSILALCALTLAAGLAACGGGTSSYTIDGTVIGLQYDGLVLQNNLTNDLAVKPAGLDAGNNVKNVNYSFPGEVDYGKAYSVTVKTNPAHQTCTPAGGTADTAGRLTTINAVISCSLVANTIGGTITGLASDGLQLINGSTGGSVTIAKGTDGTYPTKFVFPAVVTFGQTYGVTVYKQPATQTCTVTNGAGTMGDNAVDTITVNCVNNPS</sequence>